<keyword evidence="2" id="KW-1133">Transmembrane helix</keyword>
<reference evidence="3 4" key="1">
    <citation type="submission" date="2007-10" db="EMBL/GenBank/DDBJ databases">
        <authorList>
            <person name="Wagner-Dobler I."/>
            <person name="Ferriera S."/>
            <person name="Johnson J."/>
            <person name="Kravitz S."/>
            <person name="Beeson K."/>
            <person name="Sutton G."/>
            <person name="Rogers Y.-H."/>
            <person name="Friedman R."/>
            <person name="Frazier M."/>
            <person name="Venter J.C."/>
        </authorList>
    </citation>
    <scope>NUCLEOTIDE SEQUENCE [LARGE SCALE GENOMIC DNA]</scope>
    <source>
        <strain evidence="3 4">DFL-43</strain>
    </source>
</reference>
<organism evidence="3 4">
    <name type="scientific">Hoeflea phototrophica (strain DSM 17068 / NCIMB 14078 / DFL-43)</name>
    <dbReference type="NCBI Taxonomy" id="411684"/>
    <lineage>
        <taxon>Bacteria</taxon>
        <taxon>Pseudomonadati</taxon>
        <taxon>Pseudomonadota</taxon>
        <taxon>Alphaproteobacteria</taxon>
        <taxon>Hyphomicrobiales</taxon>
        <taxon>Rhizobiaceae</taxon>
        <taxon>Hoeflea</taxon>
    </lineage>
</organism>
<keyword evidence="4" id="KW-1185">Reference proteome</keyword>
<sequence>MAAKKKDKDKDDAPKKSPGIMGLVSKLLAVFAILLAAVFFASMYDVGQMGLHHTIKGFAVAIVPVFALLSIAALFLSPKTSAEGSVDIAEIAALQEFRSKATSQILALQNRLDSFSGQDLESLKARNEELEAQLDAIHQAEREKVDGEIEALRQRNIELEEQIKKWAFEAVDKSVKGEEVEPMQAA</sequence>
<accession>A9D6L1</accession>
<dbReference type="OrthoDB" id="8117137at2"/>
<dbReference type="AlphaFoldDB" id="A9D6L1"/>
<keyword evidence="2" id="KW-0812">Transmembrane</keyword>
<proteinExistence type="predicted"/>
<comment type="caution">
    <text evidence="3">The sequence shown here is derived from an EMBL/GenBank/DDBJ whole genome shotgun (WGS) entry which is preliminary data.</text>
</comment>
<gene>
    <name evidence="3" type="ORF">HPDFL43_09867</name>
</gene>
<protein>
    <submittedName>
        <fullName evidence="3">Uncharacterized protein</fullName>
    </submittedName>
</protein>
<keyword evidence="1" id="KW-0175">Coiled coil</keyword>
<dbReference type="eggNOG" id="ENOG503407W">
    <property type="taxonomic scope" value="Bacteria"/>
</dbReference>
<evidence type="ECO:0000313" key="3">
    <source>
        <dbReference type="EMBL" id="EDQ33534.2"/>
    </source>
</evidence>
<dbReference type="HOGENOM" id="CLU_1452594_0_0_5"/>
<evidence type="ECO:0000313" key="4">
    <source>
        <dbReference type="Proteomes" id="UP000004291"/>
    </source>
</evidence>
<evidence type="ECO:0000256" key="2">
    <source>
        <dbReference type="SAM" id="Phobius"/>
    </source>
</evidence>
<dbReference type="EMBL" id="ABIA03000002">
    <property type="protein sequence ID" value="EDQ33534.2"/>
    <property type="molecule type" value="Genomic_DNA"/>
</dbReference>
<evidence type="ECO:0000256" key="1">
    <source>
        <dbReference type="SAM" id="Coils"/>
    </source>
</evidence>
<feature type="coiled-coil region" evidence="1">
    <location>
        <begin position="120"/>
        <end position="169"/>
    </location>
</feature>
<name>A9D6L1_HOEPD</name>
<dbReference type="Proteomes" id="UP000004291">
    <property type="component" value="Chromosome"/>
</dbReference>
<dbReference type="SUPFAM" id="SSF58113">
    <property type="entry name" value="Apolipoprotein A-I"/>
    <property type="match status" value="1"/>
</dbReference>
<keyword evidence="2" id="KW-0472">Membrane</keyword>
<reference evidence="3 4" key="2">
    <citation type="submission" date="2012-06" db="EMBL/GenBank/DDBJ databases">
        <authorList>
            <person name="Fiebig A."/>
        </authorList>
    </citation>
    <scope>NUCLEOTIDE SEQUENCE [LARGE SCALE GENOMIC DNA]</scope>
    <source>
        <strain evidence="3 4">DFL-43</strain>
    </source>
</reference>
<feature type="transmembrane region" description="Helical" evidence="2">
    <location>
        <begin position="55"/>
        <end position="76"/>
    </location>
</feature>
<dbReference type="RefSeq" id="WP_040449220.1">
    <property type="nucleotide sequence ID" value="NZ_CM002917.1"/>
</dbReference>
<feature type="transmembrane region" description="Helical" evidence="2">
    <location>
        <begin position="20"/>
        <end position="43"/>
    </location>
</feature>